<proteinExistence type="predicted"/>
<dbReference type="Pfam" id="PF13279">
    <property type="entry name" value="4HBT_2"/>
    <property type="match status" value="1"/>
</dbReference>
<protein>
    <submittedName>
        <fullName evidence="1">Thioesterase family protein</fullName>
    </submittedName>
</protein>
<evidence type="ECO:0000313" key="2">
    <source>
        <dbReference type="Proteomes" id="UP001500994"/>
    </source>
</evidence>
<dbReference type="Gene3D" id="3.10.129.10">
    <property type="entry name" value="Hotdog Thioesterase"/>
    <property type="match status" value="1"/>
</dbReference>
<evidence type="ECO:0000313" key="1">
    <source>
        <dbReference type="EMBL" id="GAA2645323.1"/>
    </source>
</evidence>
<keyword evidence="2" id="KW-1185">Reference proteome</keyword>
<dbReference type="PANTHER" id="PTHR31793">
    <property type="entry name" value="4-HYDROXYBENZOYL-COA THIOESTERASE FAMILY MEMBER"/>
    <property type="match status" value="1"/>
</dbReference>
<accession>A0ABN3R732</accession>
<organism evidence="1 2">
    <name type="scientific">Streptomyces lunalinharesii</name>
    <dbReference type="NCBI Taxonomy" id="333384"/>
    <lineage>
        <taxon>Bacteria</taxon>
        <taxon>Bacillati</taxon>
        <taxon>Actinomycetota</taxon>
        <taxon>Actinomycetes</taxon>
        <taxon>Kitasatosporales</taxon>
        <taxon>Streptomycetaceae</taxon>
        <taxon>Streptomyces</taxon>
    </lineage>
</organism>
<dbReference type="InterPro" id="IPR029069">
    <property type="entry name" value="HotDog_dom_sf"/>
</dbReference>
<dbReference type="SUPFAM" id="SSF54637">
    <property type="entry name" value="Thioesterase/thiol ester dehydrase-isomerase"/>
    <property type="match status" value="1"/>
</dbReference>
<name>A0ABN3R732_9ACTN</name>
<dbReference type="PANTHER" id="PTHR31793:SF2">
    <property type="entry name" value="BLR1345 PROTEIN"/>
    <property type="match status" value="1"/>
</dbReference>
<dbReference type="CDD" id="cd00586">
    <property type="entry name" value="4HBT"/>
    <property type="match status" value="1"/>
</dbReference>
<reference evidence="1 2" key="1">
    <citation type="journal article" date="2019" name="Int. J. Syst. Evol. Microbiol.">
        <title>The Global Catalogue of Microorganisms (GCM) 10K type strain sequencing project: providing services to taxonomists for standard genome sequencing and annotation.</title>
        <authorList>
            <consortium name="The Broad Institute Genomics Platform"/>
            <consortium name="The Broad Institute Genome Sequencing Center for Infectious Disease"/>
            <person name="Wu L."/>
            <person name="Ma J."/>
        </authorList>
    </citation>
    <scope>NUCLEOTIDE SEQUENCE [LARGE SCALE GENOMIC DNA]</scope>
    <source>
        <strain evidence="1 2">JCM 16374</strain>
    </source>
</reference>
<dbReference type="RefSeq" id="WP_344573100.1">
    <property type="nucleotide sequence ID" value="NZ_BAAARK010000001.1"/>
</dbReference>
<dbReference type="EMBL" id="BAAARK010000001">
    <property type="protein sequence ID" value="GAA2645323.1"/>
    <property type="molecule type" value="Genomic_DNA"/>
</dbReference>
<sequence length="174" mass="18885">MTPDPVTSPAGDPAPLQPRPLPLFRQVVREDWIDYNGHLSEAYYVLVFGFATDALMDACGLDATYRERTGCSLYTVEAHVRYLDEVPRGSQLAVRTTVLGAAAKKLRVVHEMYRCDPAGAPSGAPVATEELFLLHVDQQRGSAVPFPDATRDQLATLTTPAPDWAGHGIRPVGA</sequence>
<dbReference type="InterPro" id="IPR050563">
    <property type="entry name" value="4-hydroxybenzoyl-CoA_TE"/>
</dbReference>
<dbReference type="Proteomes" id="UP001500994">
    <property type="component" value="Unassembled WGS sequence"/>
</dbReference>
<comment type="caution">
    <text evidence="1">The sequence shown here is derived from an EMBL/GenBank/DDBJ whole genome shotgun (WGS) entry which is preliminary data.</text>
</comment>
<gene>
    <name evidence="1" type="ORF">GCM10009864_04290</name>
</gene>